<dbReference type="Proteomes" id="UP000499080">
    <property type="component" value="Unassembled WGS sequence"/>
</dbReference>
<name>A0A4Y2BU89_ARAVE</name>
<dbReference type="OrthoDB" id="8346617at2759"/>
<protein>
    <submittedName>
        <fullName evidence="1">Uncharacterized protein</fullName>
    </submittedName>
</protein>
<comment type="caution">
    <text evidence="1">The sequence shown here is derived from an EMBL/GenBank/DDBJ whole genome shotgun (WGS) entry which is preliminary data.</text>
</comment>
<proteinExistence type="predicted"/>
<keyword evidence="2" id="KW-1185">Reference proteome</keyword>
<dbReference type="AlphaFoldDB" id="A0A4Y2BU89"/>
<evidence type="ECO:0000313" key="2">
    <source>
        <dbReference type="Proteomes" id="UP000499080"/>
    </source>
</evidence>
<dbReference type="PANTHER" id="PTHR47326">
    <property type="entry name" value="TRANSPOSABLE ELEMENT TC3 TRANSPOSASE-LIKE PROTEIN"/>
    <property type="match status" value="1"/>
</dbReference>
<dbReference type="GO" id="GO:0003676">
    <property type="term" value="F:nucleic acid binding"/>
    <property type="evidence" value="ECO:0007669"/>
    <property type="project" value="InterPro"/>
</dbReference>
<organism evidence="1 2">
    <name type="scientific">Araneus ventricosus</name>
    <name type="common">Orbweaver spider</name>
    <name type="synonym">Epeira ventricosa</name>
    <dbReference type="NCBI Taxonomy" id="182803"/>
    <lineage>
        <taxon>Eukaryota</taxon>
        <taxon>Metazoa</taxon>
        <taxon>Ecdysozoa</taxon>
        <taxon>Arthropoda</taxon>
        <taxon>Chelicerata</taxon>
        <taxon>Arachnida</taxon>
        <taxon>Araneae</taxon>
        <taxon>Araneomorphae</taxon>
        <taxon>Entelegynae</taxon>
        <taxon>Araneoidea</taxon>
        <taxon>Araneidae</taxon>
        <taxon>Araneus</taxon>
    </lineage>
</organism>
<gene>
    <name evidence="1" type="ORF">AVEN_197535_1</name>
</gene>
<dbReference type="InterPro" id="IPR036397">
    <property type="entry name" value="RNaseH_sf"/>
</dbReference>
<dbReference type="PANTHER" id="PTHR47326:SF1">
    <property type="entry name" value="HTH PSQ-TYPE DOMAIN-CONTAINING PROTEIN"/>
    <property type="match status" value="1"/>
</dbReference>
<evidence type="ECO:0000313" key="1">
    <source>
        <dbReference type="EMBL" id="GBL94856.1"/>
    </source>
</evidence>
<dbReference type="Gene3D" id="3.30.420.10">
    <property type="entry name" value="Ribonuclease H-like superfamily/Ribonuclease H"/>
    <property type="match status" value="1"/>
</dbReference>
<reference evidence="1 2" key="1">
    <citation type="journal article" date="2019" name="Sci. Rep.">
        <title>Orb-weaving spider Araneus ventricosus genome elucidates the spidroin gene catalogue.</title>
        <authorList>
            <person name="Kono N."/>
            <person name="Nakamura H."/>
            <person name="Ohtoshi R."/>
            <person name="Moran D.A.P."/>
            <person name="Shinohara A."/>
            <person name="Yoshida Y."/>
            <person name="Fujiwara M."/>
            <person name="Mori M."/>
            <person name="Tomita M."/>
            <person name="Arakawa K."/>
        </authorList>
    </citation>
    <scope>NUCLEOTIDE SEQUENCE [LARGE SCALE GENOMIC DNA]</scope>
</reference>
<accession>A0A4Y2BU89</accession>
<sequence length="87" mass="10102">MSGLDDVPQLPWPPRWSDLTPCDFFLWGYVKDKVHVPPMPTTLQALQERITAAVTDIDGNILLNIWTELDYRWDVFRVTKGAHIEHL</sequence>
<dbReference type="EMBL" id="BGPR01000106">
    <property type="protein sequence ID" value="GBL94856.1"/>
    <property type="molecule type" value="Genomic_DNA"/>
</dbReference>